<evidence type="ECO:0000313" key="2">
    <source>
        <dbReference type="Proteomes" id="UP000828251"/>
    </source>
</evidence>
<organism evidence="1 2">
    <name type="scientific">Gossypium stocksii</name>
    <dbReference type="NCBI Taxonomy" id="47602"/>
    <lineage>
        <taxon>Eukaryota</taxon>
        <taxon>Viridiplantae</taxon>
        <taxon>Streptophyta</taxon>
        <taxon>Embryophyta</taxon>
        <taxon>Tracheophyta</taxon>
        <taxon>Spermatophyta</taxon>
        <taxon>Magnoliopsida</taxon>
        <taxon>eudicotyledons</taxon>
        <taxon>Gunneridae</taxon>
        <taxon>Pentapetalae</taxon>
        <taxon>rosids</taxon>
        <taxon>malvids</taxon>
        <taxon>Malvales</taxon>
        <taxon>Malvaceae</taxon>
        <taxon>Malvoideae</taxon>
        <taxon>Gossypium</taxon>
    </lineage>
</organism>
<dbReference type="AlphaFoldDB" id="A0A9D3W3T2"/>
<gene>
    <name evidence="1" type="ORF">J1N35_012184</name>
</gene>
<reference evidence="1 2" key="1">
    <citation type="journal article" date="2021" name="Plant Biotechnol. J.">
        <title>Multi-omics assisted identification of the key and species-specific regulatory components of drought-tolerant mechanisms in Gossypium stocksii.</title>
        <authorList>
            <person name="Yu D."/>
            <person name="Ke L."/>
            <person name="Zhang D."/>
            <person name="Wu Y."/>
            <person name="Sun Y."/>
            <person name="Mei J."/>
            <person name="Sun J."/>
            <person name="Sun Y."/>
        </authorList>
    </citation>
    <scope>NUCLEOTIDE SEQUENCE [LARGE SCALE GENOMIC DNA]</scope>
    <source>
        <strain evidence="2">cv. E1</strain>
        <tissue evidence="1">Leaf</tissue>
    </source>
</reference>
<evidence type="ECO:0000313" key="1">
    <source>
        <dbReference type="EMBL" id="KAH1108416.1"/>
    </source>
</evidence>
<accession>A0A9D3W3T2</accession>
<proteinExistence type="predicted"/>
<protein>
    <submittedName>
        <fullName evidence="1">Uncharacterized protein</fullName>
    </submittedName>
</protein>
<dbReference type="Proteomes" id="UP000828251">
    <property type="component" value="Unassembled WGS sequence"/>
</dbReference>
<comment type="caution">
    <text evidence="1">The sequence shown here is derived from an EMBL/GenBank/DDBJ whole genome shotgun (WGS) entry which is preliminary data.</text>
</comment>
<sequence>MPVSKSHPHYMQTYIRGRLSTFNPTAISKFLHHIGENDVADTYVRGDLEDGEDYVPIAASVTTGSIFDRQAI</sequence>
<name>A0A9D3W3T2_9ROSI</name>
<dbReference type="EMBL" id="JAIQCV010000004">
    <property type="protein sequence ID" value="KAH1108416.1"/>
    <property type="molecule type" value="Genomic_DNA"/>
</dbReference>
<keyword evidence="2" id="KW-1185">Reference proteome</keyword>